<feature type="coiled-coil region" evidence="1">
    <location>
        <begin position="9"/>
        <end position="43"/>
    </location>
</feature>
<dbReference type="Proteomes" id="UP001158576">
    <property type="component" value="Chromosome PAR"/>
</dbReference>
<keyword evidence="4" id="KW-1185">Reference proteome</keyword>
<feature type="region of interest" description="Disordered" evidence="2">
    <location>
        <begin position="317"/>
        <end position="339"/>
    </location>
</feature>
<keyword evidence="1" id="KW-0175">Coiled coil</keyword>
<dbReference type="EMBL" id="OU015568">
    <property type="protein sequence ID" value="CAG5077525.1"/>
    <property type="molecule type" value="Genomic_DNA"/>
</dbReference>
<proteinExistence type="predicted"/>
<evidence type="ECO:0000256" key="1">
    <source>
        <dbReference type="SAM" id="Coils"/>
    </source>
</evidence>
<evidence type="ECO:0000313" key="4">
    <source>
        <dbReference type="Proteomes" id="UP001158576"/>
    </source>
</evidence>
<organism evidence="3 4">
    <name type="scientific">Oikopleura dioica</name>
    <name type="common">Tunicate</name>
    <dbReference type="NCBI Taxonomy" id="34765"/>
    <lineage>
        <taxon>Eukaryota</taxon>
        <taxon>Metazoa</taxon>
        <taxon>Chordata</taxon>
        <taxon>Tunicata</taxon>
        <taxon>Appendicularia</taxon>
        <taxon>Copelata</taxon>
        <taxon>Oikopleuridae</taxon>
        <taxon>Oikopleura</taxon>
    </lineage>
</organism>
<accession>A0ABN7RIF8</accession>
<evidence type="ECO:0000256" key="2">
    <source>
        <dbReference type="SAM" id="MobiDB-lite"/>
    </source>
</evidence>
<name>A0ABN7RIF8_OIKDI</name>
<sequence length="382" mass="44287">MCFCCGSKVDDDKEEIEMLKQQLGEKDKEIEDLKKKMYQMREAQRKKEMDEKDKIIADMRDMLRDKQQGGSVDPPSYEKAASRIPALTEREKFVLRVRKMEGHYFGNDAVKGVRPPHDKEDYMALMKSVAKGLRTFNVKCTLKSDVEISMFGWKIRQVSKIPGLTLLIGEMVIIWELFLSRDGEPVRFKAKCDYIGEPSGRSIKTQDWETSENDDASILHHKPRYSVRDKTHRNKYEIHSCSFAAANAEVQSKPDVPNPFAEQRDNLREHINYTLNQWYGECESFDRWSDKLNNMVDRLDKAFNKCGEEYTSWTRKRRQAEEEGEIEERLSKKNEAKATSQIRSVTKRIVGRNLGGCTRNRMLARAERIVGQMVDAKTSGSC</sequence>
<protein>
    <submittedName>
        <fullName evidence="3">Oidioi.mRNA.OKI2018_I69.PAR.g8743.t1.cds</fullName>
    </submittedName>
</protein>
<evidence type="ECO:0000313" key="3">
    <source>
        <dbReference type="EMBL" id="CAG5077525.1"/>
    </source>
</evidence>
<gene>
    <name evidence="3" type="ORF">OKIOD_LOCUS301</name>
</gene>
<feature type="compositionally biased region" description="Basic and acidic residues" evidence="2">
    <location>
        <begin position="327"/>
        <end position="336"/>
    </location>
</feature>
<reference evidence="3 4" key="1">
    <citation type="submission" date="2021-04" db="EMBL/GenBank/DDBJ databases">
        <authorList>
            <person name="Bliznina A."/>
        </authorList>
    </citation>
    <scope>NUCLEOTIDE SEQUENCE [LARGE SCALE GENOMIC DNA]</scope>
</reference>